<keyword evidence="3" id="KW-1185">Reference proteome</keyword>
<dbReference type="STRING" id="1715693.PH7735_00647"/>
<organism evidence="2 3">
    <name type="scientific">Shimia thalassica</name>
    <dbReference type="NCBI Taxonomy" id="1715693"/>
    <lineage>
        <taxon>Bacteria</taxon>
        <taxon>Pseudomonadati</taxon>
        <taxon>Pseudomonadota</taxon>
        <taxon>Alphaproteobacteria</taxon>
        <taxon>Rhodobacterales</taxon>
        <taxon>Roseobacteraceae</taxon>
    </lineage>
</organism>
<accession>A0A0P1I2N9</accession>
<evidence type="ECO:0000256" key="1">
    <source>
        <dbReference type="SAM" id="Phobius"/>
    </source>
</evidence>
<keyword evidence="1" id="KW-1133">Transmembrane helix</keyword>
<reference evidence="3" key="1">
    <citation type="submission" date="2015-09" db="EMBL/GenBank/DDBJ databases">
        <authorList>
            <person name="Rodrigo-Torres Lidia"/>
            <person name="Arahal R.David."/>
        </authorList>
    </citation>
    <scope>NUCLEOTIDE SEQUENCE [LARGE SCALE GENOMIC DNA]</scope>
    <source>
        <strain evidence="3">CECT 7735</strain>
    </source>
</reference>
<feature type="transmembrane region" description="Helical" evidence="1">
    <location>
        <begin position="174"/>
        <end position="195"/>
    </location>
</feature>
<dbReference type="Proteomes" id="UP000051870">
    <property type="component" value="Unassembled WGS sequence"/>
</dbReference>
<evidence type="ECO:0000313" key="2">
    <source>
        <dbReference type="EMBL" id="CUJ86656.1"/>
    </source>
</evidence>
<sequence length="238" mass="26956">MTPIHLCGFEARATLQKADRMALYHLYEDRHTNSVGVSQNERGLFALVELFLLTAILVGVVFTVYVDAVILGNGLSESSITENLHNLFILASSLAFIAGAVRFPEKRGYLAIVGTLFMGLFIRENDVWFDFIWQGFWQVPAAIALVIGSTVVWRNRETVTEPFFQHFDSRYFTFVYLGFLLLVVFSRLFGTSAIWEAVMQGAYTPGFKTVIQEGLELLGYTIVFYGSLMSLWNRFGDR</sequence>
<feature type="transmembrane region" description="Helical" evidence="1">
    <location>
        <begin position="84"/>
        <end position="101"/>
    </location>
</feature>
<dbReference type="AlphaFoldDB" id="A0A0P1I2N9"/>
<protein>
    <submittedName>
        <fullName evidence="2">Uncharacterized protein</fullName>
    </submittedName>
</protein>
<keyword evidence="1" id="KW-0472">Membrane</keyword>
<name>A0A0P1I2N9_9RHOB</name>
<evidence type="ECO:0000313" key="3">
    <source>
        <dbReference type="Proteomes" id="UP000051870"/>
    </source>
</evidence>
<feature type="transmembrane region" description="Helical" evidence="1">
    <location>
        <begin position="215"/>
        <end position="232"/>
    </location>
</feature>
<feature type="transmembrane region" description="Helical" evidence="1">
    <location>
        <begin position="135"/>
        <end position="153"/>
    </location>
</feature>
<proteinExistence type="predicted"/>
<dbReference type="EMBL" id="CYTW01000001">
    <property type="protein sequence ID" value="CUJ86656.1"/>
    <property type="molecule type" value="Genomic_DNA"/>
</dbReference>
<feature type="transmembrane region" description="Helical" evidence="1">
    <location>
        <begin position="44"/>
        <end position="64"/>
    </location>
</feature>
<gene>
    <name evidence="2" type="ORF">PH7735_00647</name>
</gene>
<keyword evidence="1" id="KW-0812">Transmembrane</keyword>